<feature type="domain" description="Aminotransferase class V" evidence="3">
    <location>
        <begin position="261"/>
        <end position="563"/>
    </location>
</feature>
<keyword evidence="2" id="KW-0663">Pyridoxal phosphate</keyword>
<comment type="cofactor">
    <cofactor evidence="1">
        <name>pyridoxal 5'-phosphate</name>
        <dbReference type="ChEBI" id="CHEBI:597326"/>
    </cofactor>
</comment>
<protein>
    <submittedName>
        <fullName evidence="5">Aminotransferase class V-fold PLP-dependent enzyme</fullName>
    </submittedName>
</protein>
<dbReference type="EMBL" id="CP148067">
    <property type="protein sequence ID" value="WXL29083.1"/>
    <property type="molecule type" value="Genomic_DNA"/>
</dbReference>
<dbReference type="GO" id="GO:0008483">
    <property type="term" value="F:transaminase activity"/>
    <property type="evidence" value="ECO:0007669"/>
    <property type="project" value="UniProtKB-KW"/>
</dbReference>
<dbReference type="Gene3D" id="3.40.640.10">
    <property type="entry name" value="Type I PLP-dependent aspartate aminotransferase-like (Major domain)"/>
    <property type="match status" value="1"/>
</dbReference>
<dbReference type="InterPro" id="IPR025877">
    <property type="entry name" value="MobA-like_NTP_Trfase"/>
</dbReference>
<proteinExistence type="predicted"/>
<dbReference type="Pfam" id="PF12804">
    <property type="entry name" value="NTP_transf_3"/>
    <property type="match status" value="1"/>
</dbReference>
<gene>
    <name evidence="5" type="ORF">WG617_00280</name>
</gene>
<reference evidence="5" key="1">
    <citation type="submission" date="2024-03" db="EMBL/GenBank/DDBJ databases">
        <title>Complete genome sequence of Mycoplasma felifaucium Z921 isolated from the trachea of a cheetah.</title>
        <authorList>
            <person name="Spergser J."/>
        </authorList>
    </citation>
    <scope>NUCLEOTIDE SEQUENCE [LARGE SCALE GENOMIC DNA]</scope>
    <source>
        <strain evidence="5">Z921</strain>
    </source>
</reference>
<name>A0ABZ2RPW9_9BACT</name>
<dbReference type="SUPFAM" id="SSF53448">
    <property type="entry name" value="Nucleotide-diphospho-sugar transferases"/>
    <property type="match status" value="1"/>
</dbReference>
<sequence>MNKIENVIIFAAGKGTRMAPLTQYLPKPLVQVNGEAMIERNIRFLRKAKIKNIYIVVGYLKDQFKYLEKKYQVKFITNDDYDKYNNISSLAYSLNKWGNTLYIEGDLYLKEDIIPSIVNIVENENQSIAFGQECLEHKSEWVYETDDDANVLGHKLVKDAYSQSIWSGFLYINKETAEEMKSKFKTFYAIEANKEKYFEQFLWTLDKKLKHIQIFNSPISELDNFNDLLKIDSRYANHSTTLLFTPGPINNYQEVSEILSSAVLHHRSPLFKYYLDQTTNLIKDFFKTKNGLPLFVTCSATGAMEGIVVNLVEPGDKILLIEAGDFGKRFQIMIERLCQNNLNLDILSYPDGETYIIKDVEEKLKNNKYKSVFITHHETSTGVVHDVKAVGELIKKLSPESLYIVDTTSSFIHEEIEFDKWGIDAAIGTSGKAFCVMPGLSCVCLSKKAIEVARNNKNYKFYFDLPAYVDYYTNQRSTPYTPASSILIAINAAMKVMKNQTIQAIRNKRKRVYEYIRKELRKLHFTDVVDDVHMTHGLLVMEIPNGYDAEILRNIIDYKNNIYFELGRQERRKTQIRVGIPNVIDMDKAKLLVEAIKSNLPDSKIR</sequence>
<evidence type="ECO:0000259" key="4">
    <source>
        <dbReference type="Pfam" id="PF12804"/>
    </source>
</evidence>
<feature type="domain" description="MobA-like NTP transferase" evidence="4">
    <location>
        <begin position="7"/>
        <end position="130"/>
    </location>
</feature>
<dbReference type="InterPro" id="IPR015421">
    <property type="entry name" value="PyrdxlP-dep_Trfase_major"/>
</dbReference>
<evidence type="ECO:0000259" key="3">
    <source>
        <dbReference type="Pfam" id="PF00266"/>
    </source>
</evidence>
<dbReference type="SUPFAM" id="SSF53383">
    <property type="entry name" value="PLP-dependent transferases"/>
    <property type="match status" value="1"/>
</dbReference>
<keyword evidence="5" id="KW-0808">Transferase</keyword>
<dbReference type="PANTHER" id="PTHR21152:SF40">
    <property type="entry name" value="ALANINE--GLYOXYLATE AMINOTRANSFERASE"/>
    <property type="match status" value="1"/>
</dbReference>
<accession>A0ABZ2RPW9</accession>
<dbReference type="RefSeq" id="WP_338822679.1">
    <property type="nucleotide sequence ID" value="NZ_CP148067.1"/>
</dbReference>
<dbReference type="Gene3D" id="3.90.1150.10">
    <property type="entry name" value="Aspartate Aminotransferase, domain 1"/>
    <property type="match status" value="1"/>
</dbReference>
<dbReference type="PANTHER" id="PTHR21152">
    <property type="entry name" value="AMINOTRANSFERASE CLASS V"/>
    <property type="match status" value="1"/>
</dbReference>
<dbReference type="InterPro" id="IPR015422">
    <property type="entry name" value="PyrdxlP-dep_Trfase_small"/>
</dbReference>
<keyword evidence="6" id="KW-1185">Reference proteome</keyword>
<dbReference type="InterPro" id="IPR000192">
    <property type="entry name" value="Aminotrans_V_dom"/>
</dbReference>
<evidence type="ECO:0000256" key="1">
    <source>
        <dbReference type="ARBA" id="ARBA00001933"/>
    </source>
</evidence>
<evidence type="ECO:0000313" key="6">
    <source>
        <dbReference type="Proteomes" id="UP001477443"/>
    </source>
</evidence>
<keyword evidence="5" id="KW-0032">Aminotransferase</keyword>
<dbReference type="Proteomes" id="UP001477443">
    <property type="component" value="Chromosome"/>
</dbReference>
<dbReference type="InterPro" id="IPR015424">
    <property type="entry name" value="PyrdxlP-dep_Trfase"/>
</dbReference>
<dbReference type="InterPro" id="IPR029044">
    <property type="entry name" value="Nucleotide-diphossugar_trans"/>
</dbReference>
<evidence type="ECO:0000256" key="2">
    <source>
        <dbReference type="ARBA" id="ARBA00022898"/>
    </source>
</evidence>
<organism evidence="5 6">
    <name type="scientific">Mycoplasmopsis felifaucium</name>
    <dbReference type="NCBI Taxonomy" id="35768"/>
    <lineage>
        <taxon>Bacteria</taxon>
        <taxon>Bacillati</taxon>
        <taxon>Mycoplasmatota</taxon>
        <taxon>Mycoplasmoidales</taxon>
        <taxon>Metamycoplasmataceae</taxon>
        <taxon>Mycoplasmopsis</taxon>
    </lineage>
</organism>
<evidence type="ECO:0000313" key="5">
    <source>
        <dbReference type="EMBL" id="WXL29083.1"/>
    </source>
</evidence>
<dbReference type="Gene3D" id="3.90.550.10">
    <property type="entry name" value="Spore Coat Polysaccharide Biosynthesis Protein SpsA, Chain A"/>
    <property type="match status" value="1"/>
</dbReference>
<dbReference type="Pfam" id="PF00266">
    <property type="entry name" value="Aminotran_5"/>
    <property type="match status" value="1"/>
</dbReference>